<dbReference type="SMART" id="SM00747">
    <property type="entry name" value="CFEM"/>
    <property type="match status" value="1"/>
</dbReference>
<dbReference type="GO" id="GO:0098552">
    <property type="term" value="C:side of membrane"/>
    <property type="evidence" value="ECO:0007669"/>
    <property type="project" value="UniProtKB-KW"/>
</dbReference>
<dbReference type="Pfam" id="PF05730">
    <property type="entry name" value="CFEM"/>
    <property type="match status" value="1"/>
</dbReference>
<evidence type="ECO:0000256" key="14">
    <source>
        <dbReference type="ARBA" id="ARBA00023288"/>
    </source>
</evidence>
<dbReference type="InterPro" id="IPR051735">
    <property type="entry name" value="CFEM_domain"/>
</dbReference>
<evidence type="ECO:0000313" key="19">
    <source>
        <dbReference type="Proteomes" id="UP000800038"/>
    </source>
</evidence>
<keyword evidence="12 15" id="KW-1015">Disulfide bond</keyword>
<keyword evidence="10 15" id="KW-0408">Iron</keyword>
<keyword evidence="8 15" id="KW-0479">Metal-binding</keyword>
<evidence type="ECO:0000256" key="3">
    <source>
        <dbReference type="ARBA" id="ARBA00010031"/>
    </source>
</evidence>
<feature type="disulfide bond" evidence="15">
    <location>
        <begin position="42"/>
        <end position="49"/>
    </location>
</feature>
<evidence type="ECO:0000256" key="10">
    <source>
        <dbReference type="ARBA" id="ARBA00023004"/>
    </source>
</evidence>
<comment type="caution">
    <text evidence="15">Lacks conserved residue(s) required for the propagation of feature annotation.</text>
</comment>
<feature type="domain" description="CFEM" evidence="17">
    <location>
        <begin position="1"/>
        <end position="111"/>
    </location>
</feature>
<evidence type="ECO:0000256" key="11">
    <source>
        <dbReference type="ARBA" id="ARBA00023136"/>
    </source>
</evidence>
<evidence type="ECO:0000256" key="9">
    <source>
        <dbReference type="ARBA" id="ARBA00022729"/>
    </source>
</evidence>
<comment type="similarity">
    <text evidence="3">Belongs to the RBT5 family.</text>
</comment>
<name>A0A6A5TB62_9PLEO</name>
<gene>
    <name evidence="18" type="ORF">EJ02DRAFT_10263</name>
</gene>
<evidence type="ECO:0000313" key="18">
    <source>
        <dbReference type="EMBL" id="KAF1948006.1"/>
    </source>
</evidence>
<dbReference type="Proteomes" id="UP000800038">
    <property type="component" value="Unassembled WGS sequence"/>
</dbReference>
<evidence type="ECO:0000256" key="4">
    <source>
        <dbReference type="ARBA" id="ARBA00022475"/>
    </source>
</evidence>
<evidence type="ECO:0000256" key="15">
    <source>
        <dbReference type="PROSITE-ProRule" id="PRU01356"/>
    </source>
</evidence>
<evidence type="ECO:0000256" key="1">
    <source>
        <dbReference type="ARBA" id="ARBA00004609"/>
    </source>
</evidence>
<evidence type="ECO:0000256" key="8">
    <source>
        <dbReference type="ARBA" id="ARBA00022723"/>
    </source>
</evidence>
<comment type="subcellular location">
    <subcellularLocation>
        <location evidence="1">Cell membrane</location>
        <topology evidence="1">Lipid-anchor</topology>
        <topology evidence="1">GPI-anchor</topology>
    </subcellularLocation>
    <subcellularLocation>
        <location evidence="2">Secreted</location>
    </subcellularLocation>
</comment>
<evidence type="ECO:0000256" key="12">
    <source>
        <dbReference type="ARBA" id="ARBA00023157"/>
    </source>
</evidence>
<evidence type="ECO:0000256" key="6">
    <source>
        <dbReference type="ARBA" id="ARBA00022617"/>
    </source>
</evidence>
<evidence type="ECO:0000256" key="13">
    <source>
        <dbReference type="ARBA" id="ARBA00023180"/>
    </source>
</evidence>
<protein>
    <recommendedName>
        <fullName evidence="17">CFEM domain-containing protein</fullName>
    </recommendedName>
</protein>
<keyword evidence="7" id="KW-0336">GPI-anchor</keyword>
<evidence type="ECO:0000256" key="2">
    <source>
        <dbReference type="ARBA" id="ARBA00004613"/>
    </source>
</evidence>
<evidence type="ECO:0000256" key="16">
    <source>
        <dbReference type="SAM" id="SignalP"/>
    </source>
</evidence>
<evidence type="ECO:0000259" key="17">
    <source>
        <dbReference type="PROSITE" id="PS52012"/>
    </source>
</evidence>
<keyword evidence="9 16" id="KW-0732">Signal</keyword>
<accession>A0A6A5TB62</accession>
<dbReference type="PANTHER" id="PTHR37928:SF2">
    <property type="entry name" value="GPI ANCHORED CFEM DOMAIN PROTEIN (AFU_ORTHOLOGUE AFUA_6G10580)"/>
    <property type="match status" value="1"/>
</dbReference>
<dbReference type="GO" id="GO:0046872">
    <property type="term" value="F:metal ion binding"/>
    <property type="evidence" value="ECO:0007669"/>
    <property type="project" value="UniProtKB-UniRule"/>
</dbReference>
<feature type="signal peptide" evidence="16">
    <location>
        <begin position="1"/>
        <end position="19"/>
    </location>
</feature>
<keyword evidence="4" id="KW-1003">Cell membrane</keyword>
<proteinExistence type="inferred from homology"/>
<keyword evidence="14" id="KW-0449">Lipoprotein</keyword>
<feature type="chain" id="PRO_5025371889" description="CFEM domain-containing protein" evidence="16">
    <location>
        <begin position="20"/>
        <end position="165"/>
    </location>
</feature>
<reference evidence="18" key="1">
    <citation type="journal article" date="2020" name="Stud. Mycol.">
        <title>101 Dothideomycetes genomes: a test case for predicting lifestyles and emergence of pathogens.</title>
        <authorList>
            <person name="Haridas S."/>
            <person name="Albert R."/>
            <person name="Binder M."/>
            <person name="Bloem J."/>
            <person name="Labutti K."/>
            <person name="Salamov A."/>
            <person name="Andreopoulos B."/>
            <person name="Baker S."/>
            <person name="Barry K."/>
            <person name="Bills G."/>
            <person name="Bluhm B."/>
            <person name="Cannon C."/>
            <person name="Castanera R."/>
            <person name="Culley D."/>
            <person name="Daum C."/>
            <person name="Ezra D."/>
            <person name="Gonzalez J."/>
            <person name="Henrissat B."/>
            <person name="Kuo A."/>
            <person name="Liang C."/>
            <person name="Lipzen A."/>
            <person name="Lutzoni F."/>
            <person name="Magnuson J."/>
            <person name="Mondo S."/>
            <person name="Nolan M."/>
            <person name="Ohm R."/>
            <person name="Pangilinan J."/>
            <person name="Park H.-J."/>
            <person name="Ramirez L."/>
            <person name="Alfaro M."/>
            <person name="Sun H."/>
            <person name="Tritt A."/>
            <person name="Yoshinaga Y."/>
            <person name="Zwiers L.-H."/>
            <person name="Turgeon B."/>
            <person name="Goodwin S."/>
            <person name="Spatafora J."/>
            <person name="Crous P."/>
            <person name="Grigoriev I."/>
        </authorList>
    </citation>
    <scope>NUCLEOTIDE SEQUENCE</scope>
    <source>
        <strain evidence="18">CBS 161.51</strain>
    </source>
</reference>
<dbReference type="OrthoDB" id="3065412at2759"/>
<keyword evidence="11" id="KW-0472">Membrane</keyword>
<dbReference type="PROSITE" id="PS52012">
    <property type="entry name" value="CFEM"/>
    <property type="match status" value="1"/>
</dbReference>
<organism evidence="18 19">
    <name type="scientific">Clathrospora elynae</name>
    <dbReference type="NCBI Taxonomy" id="706981"/>
    <lineage>
        <taxon>Eukaryota</taxon>
        <taxon>Fungi</taxon>
        <taxon>Dikarya</taxon>
        <taxon>Ascomycota</taxon>
        <taxon>Pezizomycotina</taxon>
        <taxon>Dothideomycetes</taxon>
        <taxon>Pleosporomycetidae</taxon>
        <taxon>Pleosporales</taxon>
        <taxon>Diademaceae</taxon>
        <taxon>Clathrospora</taxon>
    </lineage>
</organism>
<sequence length="165" mass="16122">MRFQATVFAVAASLAMVGAQDLSGIPSCALPCFVAALPGSNCAISDTKCQCTTGREAIQNSLLTCAPQRCQGEDITKLAPAVEKLCEAVGVTISDVPTAPVSSGYAAPTGSASMSASMSHVSGSKTASKSASATGSGAPAQTTNAAAANVAGMGALAMGMAAVFL</sequence>
<evidence type="ECO:0000256" key="7">
    <source>
        <dbReference type="ARBA" id="ARBA00022622"/>
    </source>
</evidence>
<keyword evidence="13" id="KW-0325">Glycoprotein</keyword>
<evidence type="ECO:0000256" key="5">
    <source>
        <dbReference type="ARBA" id="ARBA00022525"/>
    </source>
</evidence>
<dbReference type="GO" id="GO:0005886">
    <property type="term" value="C:plasma membrane"/>
    <property type="evidence" value="ECO:0007669"/>
    <property type="project" value="UniProtKB-SubCell"/>
</dbReference>
<keyword evidence="19" id="KW-1185">Reference proteome</keyword>
<dbReference type="EMBL" id="ML975997">
    <property type="protein sequence ID" value="KAF1948006.1"/>
    <property type="molecule type" value="Genomic_DNA"/>
</dbReference>
<dbReference type="AlphaFoldDB" id="A0A6A5TB62"/>
<keyword evidence="5" id="KW-0964">Secreted</keyword>
<dbReference type="GO" id="GO:0005576">
    <property type="term" value="C:extracellular region"/>
    <property type="evidence" value="ECO:0007669"/>
    <property type="project" value="UniProtKB-SubCell"/>
</dbReference>
<feature type="binding site" description="axial binding residue" evidence="15">
    <location>
        <position position="46"/>
    </location>
    <ligand>
        <name>heme</name>
        <dbReference type="ChEBI" id="CHEBI:30413"/>
    </ligand>
    <ligandPart>
        <name>Fe</name>
        <dbReference type="ChEBI" id="CHEBI:18248"/>
    </ligandPart>
</feature>
<dbReference type="PANTHER" id="PTHR37928">
    <property type="entry name" value="CFEM DOMAIN PROTEIN (AFU_ORTHOLOGUE AFUA_6G14090)"/>
    <property type="match status" value="1"/>
</dbReference>
<dbReference type="InterPro" id="IPR008427">
    <property type="entry name" value="Extracellular_membr_CFEM_dom"/>
</dbReference>
<keyword evidence="6 15" id="KW-0349">Heme</keyword>